<dbReference type="PANTHER" id="PTHR42850">
    <property type="entry name" value="METALLOPHOSPHOESTERASE"/>
    <property type="match status" value="1"/>
</dbReference>
<organism evidence="3 4">
    <name type="scientific">candidate division TA06 bacterium DG_24</name>
    <dbReference type="NCBI Taxonomy" id="1703770"/>
    <lineage>
        <taxon>Bacteria</taxon>
        <taxon>Bacteria division TA06</taxon>
    </lineage>
</organism>
<accession>A0A0S7WTL0</accession>
<comment type="similarity">
    <text evidence="1">Belongs to the metallophosphoesterase superfamily. YfcE family.</text>
</comment>
<dbReference type="EMBL" id="LIZS01000017">
    <property type="protein sequence ID" value="KPJ53534.1"/>
    <property type="molecule type" value="Genomic_DNA"/>
</dbReference>
<dbReference type="InterPro" id="IPR050126">
    <property type="entry name" value="Ap4A_hydrolase"/>
</dbReference>
<dbReference type="CDD" id="cd00838">
    <property type="entry name" value="MPP_superfamily"/>
    <property type="match status" value="1"/>
</dbReference>
<evidence type="ECO:0000259" key="2">
    <source>
        <dbReference type="Pfam" id="PF12850"/>
    </source>
</evidence>
<dbReference type="Gene3D" id="3.60.21.10">
    <property type="match status" value="1"/>
</dbReference>
<dbReference type="AlphaFoldDB" id="A0A0S7WTL0"/>
<reference evidence="3 4" key="1">
    <citation type="journal article" date="2015" name="Microbiome">
        <title>Genomic resolution of linkages in carbon, nitrogen, and sulfur cycling among widespread estuary sediment bacteria.</title>
        <authorList>
            <person name="Baker B.J."/>
            <person name="Lazar C.S."/>
            <person name="Teske A.P."/>
            <person name="Dick G.J."/>
        </authorList>
    </citation>
    <scope>NUCLEOTIDE SEQUENCE [LARGE SCALE GENOMIC DNA]</scope>
    <source>
        <strain evidence="3">DG_24</strain>
    </source>
</reference>
<evidence type="ECO:0000313" key="3">
    <source>
        <dbReference type="EMBL" id="KPJ53534.1"/>
    </source>
</evidence>
<dbReference type="InterPro" id="IPR024654">
    <property type="entry name" value="Calcineurin-like_PHP_lpxH"/>
</dbReference>
<dbReference type="GO" id="GO:0005737">
    <property type="term" value="C:cytoplasm"/>
    <property type="evidence" value="ECO:0007669"/>
    <property type="project" value="TreeGrafter"/>
</dbReference>
<dbReference type="InterPro" id="IPR029052">
    <property type="entry name" value="Metallo-depent_PP-like"/>
</dbReference>
<dbReference type="SUPFAM" id="SSF56300">
    <property type="entry name" value="Metallo-dependent phosphatases"/>
    <property type="match status" value="1"/>
</dbReference>
<dbReference type="InterPro" id="IPR011152">
    <property type="entry name" value="Pesterase_MJ0912"/>
</dbReference>
<feature type="domain" description="Calcineurin-like phosphoesterase" evidence="2">
    <location>
        <begin position="1"/>
        <end position="205"/>
    </location>
</feature>
<proteinExistence type="inferred from homology"/>
<dbReference type="Pfam" id="PF12850">
    <property type="entry name" value="Metallophos_2"/>
    <property type="match status" value="1"/>
</dbReference>
<dbReference type="STRING" id="1703770.AMJ39_04440"/>
<dbReference type="Proteomes" id="UP000052008">
    <property type="component" value="Unassembled WGS sequence"/>
</dbReference>
<comment type="caution">
    <text evidence="3">The sequence shown here is derived from an EMBL/GenBank/DDBJ whole genome shotgun (WGS) entry which is preliminary data.</text>
</comment>
<dbReference type="PANTHER" id="PTHR42850:SF2">
    <property type="entry name" value="BLL5683 PROTEIN"/>
    <property type="match status" value="1"/>
</dbReference>
<protein>
    <recommendedName>
        <fullName evidence="2">Calcineurin-like phosphoesterase domain-containing protein</fullName>
    </recommendedName>
</protein>
<dbReference type="PIRSF" id="PIRSF000883">
    <property type="entry name" value="Pesterase_MJ0912"/>
    <property type="match status" value="1"/>
</dbReference>
<dbReference type="GO" id="GO:0016791">
    <property type="term" value="F:phosphatase activity"/>
    <property type="evidence" value="ECO:0007669"/>
    <property type="project" value="TreeGrafter"/>
</dbReference>
<gene>
    <name evidence="3" type="ORF">AMJ39_04440</name>
</gene>
<name>A0A0S7WTL0_UNCT6</name>
<evidence type="ECO:0000256" key="1">
    <source>
        <dbReference type="ARBA" id="ARBA00008950"/>
    </source>
</evidence>
<evidence type="ECO:0000313" key="4">
    <source>
        <dbReference type="Proteomes" id="UP000052008"/>
    </source>
</evidence>
<sequence length="241" mass="26956">MRYAFISDIHGNLEALDTVLQEIEGASVETIVCLGDLVGYGADPNECVDRVRSLTEHIVVGNHDHAAVGLTDVDYFNPWARAAVIWSGEVLRPENREFLKALPLTLDLDDHLCVHSSPSSPAAWRYVLSAADARYEFASFTERVCLIGHSHVPLLAVDAGGECSVQRDSVFTLRRDYRYIINAGSVGQPRDYDPRACYVIYDGETDRVEFRRVAYDIRRAQEKIIRAGLPPFLAERLAFGE</sequence>